<dbReference type="PANTHER" id="PTHR13387">
    <property type="entry name" value="PROTEIN HGH1 HOMOLOG"/>
    <property type="match status" value="1"/>
</dbReference>
<dbReference type="RefSeq" id="XP_003015731.1">
    <property type="nucleotide sequence ID" value="XM_003015685.1"/>
</dbReference>
<dbReference type="HOGENOM" id="CLU_366896_0_0_1"/>
<dbReference type="Proteomes" id="UP000008866">
    <property type="component" value="Unassembled WGS sequence"/>
</dbReference>
<feature type="compositionally biased region" description="Basic and acidic residues" evidence="4">
    <location>
        <begin position="534"/>
        <end position="547"/>
    </location>
</feature>
<dbReference type="InterPro" id="IPR007205">
    <property type="entry name" value="Protein_HGH1_N"/>
</dbReference>
<evidence type="ECO:0000313" key="7">
    <source>
        <dbReference type="EMBL" id="EFE35086.1"/>
    </source>
</evidence>
<dbReference type="STRING" id="663331.D4AP75"/>
<evidence type="ECO:0000313" key="8">
    <source>
        <dbReference type="Proteomes" id="UP000008866"/>
    </source>
</evidence>
<accession>D4AP75</accession>
<dbReference type="Pfam" id="PF04063">
    <property type="entry name" value="DUF383"/>
    <property type="match status" value="1"/>
</dbReference>
<feature type="domain" description="Protein HGH1 C-terminal" evidence="6">
    <location>
        <begin position="269"/>
        <end position="323"/>
    </location>
</feature>
<dbReference type="GeneID" id="9526012"/>
<dbReference type="Gene3D" id="1.25.10.10">
    <property type="entry name" value="Leucine-rich Repeat Variant"/>
    <property type="match status" value="1"/>
</dbReference>
<dbReference type="eggNOG" id="KOG2973">
    <property type="taxonomic scope" value="Eukaryota"/>
</dbReference>
<feature type="region of interest" description="Disordered" evidence="4">
    <location>
        <begin position="526"/>
        <end position="547"/>
    </location>
</feature>
<dbReference type="PANTHER" id="PTHR13387:SF9">
    <property type="entry name" value="PROTEIN HGH1 HOMOLOG"/>
    <property type="match status" value="1"/>
</dbReference>
<reference evidence="8" key="1">
    <citation type="journal article" date="2011" name="Genome Biol.">
        <title>Comparative and functional genomics provide insights into the pathogenicity of dermatophytic fungi.</title>
        <authorList>
            <person name="Burmester A."/>
            <person name="Shelest E."/>
            <person name="Gloeckner G."/>
            <person name="Heddergott C."/>
            <person name="Schindler S."/>
            <person name="Staib P."/>
            <person name="Heidel A."/>
            <person name="Felder M."/>
            <person name="Petzold A."/>
            <person name="Szafranski K."/>
            <person name="Feuermann M."/>
            <person name="Pedruzzi I."/>
            <person name="Priebe S."/>
            <person name="Groth M."/>
            <person name="Winkler R."/>
            <person name="Li W."/>
            <person name="Kniemeyer O."/>
            <person name="Schroeckh V."/>
            <person name="Hertweck C."/>
            <person name="Hube B."/>
            <person name="White T.C."/>
            <person name="Platzer M."/>
            <person name="Guthke R."/>
            <person name="Heitman J."/>
            <person name="Woestemeyer J."/>
            <person name="Zipfel P.F."/>
            <person name="Monod M."/>
            <person name="Brakhage A.A."/>
        </authorList>
    </citation>
    <scope>NUCLEOTIDE SEQUENCE [LARGE SCALE GENOMIC DNA]</scope>
    <source>
        <strain evidence="8">ATCC MYA-4681 / CBS 112371</strain>
    </source>
</reference>
<name>D4AP75_ARTBC</name>
<evidence type="ECO:0000259" key="6">
    <source>
        <dbReference type="Pfam" id="PF04064"/>
    </source>
</evidence>
<comment type="similarity">
    <text evidence="1">Belongs to the HGH1 family.</text>
</comment>
<protein>
    <recommendedName>
        <fullName evidence="2">Protein HGH1 homolog</fullName>
    </recommendedName>
</protein>
<dbReference type="KEGG" id="abe:ARB_06042"/>
<dbReference type="AlphaFoldDB" id="D4AP75"/>
<evidence type="ECO:0000256" key="3">
    <source>
        <dbReference type="SAM" id="Coils"/>
    </source>
</evidence>
<sequence>MPTELEEVTCENLVGYSASQPALFKRHQLLPVRDLKLLAKDYPPIAKDALTILINLSADDEVLKELAEDDAFLETLLKKVTNPKEKAATEITMLLANLAKSDSIKRIVSLERAVPEGVSTSKKAMDQLMDCFIKGGDKDKDQDKAYDYLSYFFADISKFEEGRAYFVTEQAYDAVIPITKLTVFTEHRSHIRRRGVASTIKNVAFDVSSHPVLMSEEQVNLLPYILLPLAGPEEFTDEESSDMLPDLQLLPPDKQRDPDPDILTAHLETLLLLTSTRDGRDMLRRVQVYPLIRECHLHTNNEAVQEACDRLVQVIMRDEEGEGEATEAAIEKARLEIEAKKADDADEEKVSAMSLVNNDSTTNDHHLTNSPTPWISWHGLQVRPCIAELIRTQCPPPKLLLRVERVIEVIVRKDEEAHNNDKHEAVYKAYRLFLSDGEYTIQALLKSELHVLVSSSKDDLTPGTVLDIQDYELRTANRLAPKGARSGRVVFLAVARYRRAVPFKLDVQLKNLEDEHLLVKRDAAALSDEGAGDSPREEKRRQKTAERDKAMVFRAAVEDTNLLEEIEDENLKDDILGVSPCYSTAPKILSSTAMSTSMKVLTLSDLLAPRIPFPKRNYPCNVIAVISWISPQVIKRTNMPPKRDLRLIDPTIIKTVDKRRSSVTTASSLPSTSPPSITANWTVGISMSVFIDAAEFHPPVGTVAFFRGIKTHEWDGISLNAYEKDCRNKEWFITDPDRLASLGVDSSALKTWWLHVQTRWEDARKASTQEN</sequence>
<evidence type="ECO:0000256" key="4">
    <source>
        <dbReference type="SAM" id="MobiDB-lite"/>
    </source>
</evidence>
<dbReference type="InterPro" id="IPR039717">
    <property type="entry name" value="Hgh1"/>
</dbReference>
<keyword evidence="8" id="KW-1185">Reference proteome</keyword>
<dbReference type="EMBL" id="ABSU01000004">
    <property type="protein sequence ID" value="EFE35086.1"/>
    <property type="molecule type" value="Genomic_DNA"/>
</dbReference>
<dbReference type="Pfam" id="PF04064">
    <property type="entry name" value="DUF384"/>
    <property type="match status" value="1"/>
</dbReference>
<dbReference type="InterPro" id="IPR007206">
    <property type="entry name" value="Protein_HGH1_C"/>
</dbReference>
<gene>
    <name evidence="7" type="ORF">ARB_06042</name>
</gene>
<dbReference type="InterPro" id="IPR011989">
    <property type="entry name" value="ARM-like"/>
</dbReference>
<dbReference type="OMA" id="TRWEDAR"/>
<keyword evidence="3" id="KW-0175">Coiled coil</keyword>
<evidence type="ECO:0000256" key="1">
    <source>
        <dbReference type="ARBA" id="ARBA00006712"/>
    </source>
</evidence>
<evidence type="ECO:0000259" key="5">
    <source>
        <dbReference type="Pfam" id="PF04063"/>
    </source>
</evidence>
<feature type="coiled-coil region" evidence="3">
    <location>
        <begin position="316"/>
        <end position="345"/>
    </location>
</feature>
<evidence type="ECO:0000256" key="2">
    <source>
        <dbReference type="ARBA" id="ARBA00014076"/>
    </source>
</evidence>
<dbReference type="SUPFAM" id="SSF48371">
    <property type="entry name" value="ARM repeat"/>
    <property type="match status" value="1"/>
</dbReference>
<organism evidence="7 8">
    <name type="scientific">Arthroderma benhamiae (strain ATCC MYA-4681 / CBS 112371)</name>
    <name type="common">Trichophyton mentagrophytes</name>
    <dbReference type="NCBI Taxonomy" id="663331"/>
    <lineage>
        <taxon>Eukaryota</taxon>
        <taxon>Fungi</taxon>
        <taxon>Dikarya</taxon>
        <taxon>Ascomycota</taxon>
        <taxon>Pezizomycotina</taxon>
        <taxon>Eurotiomycetes</taxon>
        <taxon>Eurotiomycetidae</taxon>
        <taxon>Onygenales</taxon>
        <taxon>Arthrodermataceae</taxon>
        <taxon>Trichophyton</taxon>
    </lineage>
</organism>
<feature type="domain" description="Protein HGH1 N-terminal" evidence="5">
    <location>
        <begin position="79"/>
        <end position="263"/>
    </location>
</feature>
<proteinExistence type="inferred from homology"/>
<dbReference type="InterPro" id="IPR016024">
    <property type="entry name" value="ARM-type_fold"/>
</dbReference>
<comment type="caution">
    <text evidence="7">The sequence shown here is derived from an EMBL/GenBank/DDBJ whole genome shotgun (WGS) entry which is preliminary data.</text>
</comment>